<accession>A0A841GX61</accession>
<reference evidence="2 3" key="1">
    <citation type="submission" date="2020-08" db="EMBL/GenBank/DDBJ databases">
        <title>Genomic Encyclopedia of Type Strains, Phase IV (KMG-IV): sequencing the most valuable type-strain genomes for metagenomic binning, comparative biology and taxonomic classification.</title>
        <authorList>
            <person name="Goeker M."/>
        </authorList>
    </citation>
    <scope>NUCLEOTIDE SEQUENCE [LARGE SCALE GENOMIC DNA]</scope>
    <source>
        <strain evidence="2 3">DSM 29007</strain>
    </source>
</reference>
<dbReference type="EMBL" id="JACHIA010000002">
    <property type="protein sequence ID" value="MBB6069436.1"/>
    <property type="molecule type" value="Genomic_DNA"/>
</dbReference>
<keyword evidence="3" id="KW-1185">Reference proteome</keyword>
<feature type="region of interest" description="Disordered" evidence="1">
    <location>
        <begin position="22"/>
        <end position="53"/>
    </location>
</feature>
<comment type="caution">
    <text evidence="2">The sequence shown here is derived from an EMBL/GenBank/DDBJ whole genome shotgun (WGS) entry which is preliminary data.</text>
</comment>
<evidence type="ECO:0000313" key="2">
    <source>
        <dbReference type="EMBL" id="MBB6069436.1"/>
    </source>
</evidence>
<sequence length="53" mass="5559">MSDPGARKGELQLNPIWMVPLVGEAPSPRPSPPLRGRKGDFSAGADRGVDGAF</sequence>
<gene>
    <name evidence="2" type="ORF">HNQ61_001051</name>
</gene>
<proteinExistence type="predicted"/>
<organism evidence="2 3">
    <name type="scientific">Longimicrobium terrae</name>
    <dbReference type="NCBI Taxonomy" id="1639882"/>
    <lineage>
        <taxon>Bacteria</taxon>
        <taxon>Pseudomonadati</taxon>
        <taxon>Gemmatimonadota</taxon>
        <taxon>Longimicrobiia</taxon>
        <taxon>Longimicrobiales</taxon>
        <taxon>Longimicrobiaceae</taxon>
        <taxon>Longimicrobium</taxon>
    </lineage>
</organism>
<dbReference type="Proteomes" id="UP000582837">
    <property type="component" value="Unassembled WGS sequence"/>
</dbReference>
<name>A0A841GX61_9BACT</name>
<evidence type="ECO:0000256" key="1">
    <source>
        <dbReference type="SAM" id="MobiDB-lite"/>
    </source>
</evidence>
<protein>
    <submittedName>
        <fullName evidence="2">Uncharacterized protein</fullName>
    </submittedName>
</protein>
<dbReference type="AlphaFoldDB" id="A0A841GX61"/>
<evidence type="ECO:0000313" key="3">
    <source>
        <dbReference type="Proteomes" id="UP000582837"/>
    </source>
</evidence>